<name>Q6XLT8_9PHYC</name>
<proteinExistence type="predicted"/>
<reference evidence="2" key="2">
    <citation type="submission" date="2003-01" db="EMBL/GenBank/DDBJ databases">
        <title>Partial Nucleotide Sequence of the Feldmannia irregularis Virus FirrV-1 Genome: On the Evolution of Large Phaeoviral Genomes.</title>
        <authorList>
            <person name="Delaroque N."/>
            <person name="Knippers R."/>
            <person name="Mueller D.G."/>
            <person name="Boland W."/>
        </authorList>
    </citation>
    <scope>NUCLEOTIDE SEQUENCE</scope>
    <source>
        <strain evidence="2">FirrV-1</strain>
    </source>
</reference>
<evidence type="ECO:0000313" key="2">
    <source>
        <dbReference type="EMBL" id="AAR26973.1"/>
    </source>
</evidence>
<organism evidence="2">
    <name type="scientific">Feldmannia irregularis virus a</name>
    <dbReference type="NCBI Taxonomy" id="231992"/>
    <lineage>
        <taxon>Viruses</taxon>
        <taxon>Varidnaviria</taxon>
        <taxon>Bamfordvirae</taxon>
        <taxon>Nucleocytoviricota</taxon>
        <taxon>Megaviricetes</taxon>
        <taxon>Algavirales</taxon>
        <taxon>Phycodnaviridae</taxon>
        <taxon>Phaeovirus</taxon>
        <taxon>Phaeovirus irregularis</taxon>
    </lineage>
</organism>
<dbReference type="RefSeq" id="YP_009665599.1">
    <property type="nucleotide sequence ID" value="NC_043246.1"/>
</dbReference>
<dbReference type="KEGG" id="vg:41332246"/>
<sequence length="401" mass="45007">MFEDSAQGTKSSLIQQTLRSLNIQGSIRVDEVTGLASAIDVIRLICPDQNEKYASHILKRIIDQDADKEKVTNTVTLSRSEHSATIKPPFSERVKSIKINGKGHTTPVADVATLVEIIWLIPGSAVRQFRAHSAEALVRALGGDLAHAREIAEHHIKLQETPEGREFQDFMLPDRKKARVESVPDTRSENYILLSLVTDPKEKSEMVKKIINQQLKNRDVQIKDREVQIKDREVQIKDKEESIKGKSINRLIGTYQSLKDLGVTLDERTFMELRDNVSIINKVHTKDRVVPAVTGGGGIDRTVDPSVPTHELGPDERGEESGIVPVSIHIGVRVPQGMSGVVGKRMKKLYVEKYKLESGWNDFVKRRTLFRGRPITENVYFARDDDIIAQAIREVVCTTGK</sequence>
<protein>
    <submittedName>
        <fullName evidence="2">FirrV-1-K1</fullName>
    </submittedName>
</protein>
<accession>Q6XLT8</accession>
<feature type="region of interest" description="Disordered" evidence="1">
    <location>
        <begin position="294"/>
        <end position="319"/>
    </location>
</feature>
<dbReference type="GeneID" id="41332246"/>
<reference evidence="2" key="1">
    <citation type="journal article" date="2003" name="J. Mol. Evol.">
        <title>Comparisons of two large phaeoviral genomes and evolutionary implications.</title>
        <authorList>
            <person name="Delaroque N."/>
            <person name="Boland W."/>
            <person name="Muller D.G."/>
            <person name="Knippers R."/>
        </authorList>
    </citation>
    <scope>NUCLEOTIDE SEQUENCE</scope>
    <source>
        <strain evidence="2">FirrV-1</strain>
    </source>
</reference>
<evidence type="ECO:0000256" key="1">
    <source>
        <dbReference type="SAM" id="MobiDB-lite"/>
    </source>
</evidence>
<dbReference type="EMBL" id="AY225143">
    <property type="protein sequence ID" value="AAR26973.1"/>
    <property type="molecule type" value="Genomic_DNA"/>
</dbReference>